<reference evidence="3" key="1">
    <citation type="submission" date="2023-07" db="EMBL/GenBank/DDBJ databases">
        <title>A chromosome-level genome assembly of Lolium multiflorum.</title>
        <authorList>
            <person name="Chen Y."/>
            <person name="Copetti D."/>
            <person name="Kolliker R."/>
            <person name="Studer B."/>
        </authorList>
    </citation>
    <scope>NUCLEOTIDE SEQUENCE</scope>
    <source>
        <strain evidence="3">02402/16</strain>
        <tissue evidence="3">Leaf</tissue>
    </source>
</reference>
<feature type="compositionally biased region" description="Low complexity" evidence="2">
    <location>
        <begin position="240"/>
        <end position="253"/>
    </location>
</feature>
<feature type="coiled-coil region" evidence="1">
    <location>
        <begin position="473"/>
        <end position="532"/>
    </location>
</feature>
<evidence type="ECO:0000256" key="2">
    <source>
        <dbReference type="SAM" id="MobiDB-lite"/>
    </source>
</evidence>
<accession>A0AAD8RRD0</accession>
<gene>
    <name evidence="3" type="ORF">QYE76_003397</name>
</gene>
<sequence length="709" mass="76167">MDPTRITTHRLSPTDLVLKAKQICQNPLSSSGRYGLAPYSRRNSPPRRNFRRIGQEHPASYTPDRIFQDDFDVDPYVWGRQQMGRTHTPHPAGSEGQKNKAPATEAGSSHAPPAKRSRQEVVSGRKVTAKHHRKMPVASGPALKITKSASGMKPESSEDSPMASPPPRPSPVPSGAGKPSASSLGGSTSTGRAAPKPPQHRAEGKPVSPPRTQDTGAGAEDAGQGEPLVPPAPKQKKKNSSSPSKTVSESSGPTISSPAKDAPEAPEPPKTAPTPPPATSVGKPAPAKPTPPESATTDPSSGSRTMVLHTGRAAMMASEAASAQIGRITEFQRQGTELGHLLDYAEKWNRADLTPATRGLGKDKLPAVDPSGPAAPLNTLAGCGARARRMPGRNSLRSFCGSTGSCPKRTASAKSRSRLSLPSLPRSRVPFLAVTSFACFILPDFSLLTRFFRISAEKEQVTTAHSEMKEHAMDAELRHARELQKAKATAEAKLDETLKEYTDSTAGLRKELEEEAAARKAAQDKIAQLTADQADYDKMVMQIDALACKIFPESQKHAIAKVTEHRAKQTLPSPDAPWDGYDYLVALSARIRHARSVDRHMKDLPDAALQIFKYDDLDLDAFHALRGDSPSEKDPVRVAKRQDCAYHIAEYAHMRTFIPPPPDVKDAISDDEGTVEDEEDEDAEEGAADPEEGDAPPEAPAADEQPPIA</sequence>
<comment type="caution">
    <text evidence="3">The sequence shown here is derived from an EMBL/GenBank/DDBJ whole genome shotgun (WGS) entry which is preliminary data.</text>
</comment>
<feature type="compositionally biased region" description="Polar residues" evidence="2">
    <location>
        <begin position="293"/>
        <end position="304"/>
    </location>
</feature>
<dbReference type="Proteomes" id="UP001231189">
    <property type="component" value="Unassembled WGS sequence"/>
</dbReference>
<feature type="compositionally biased region" description="Low complexity" evidence="2">
    <location>
        <begin position="700"/>
        <end position="709"/>
    </location>
</feature>
<feature type="region of interest" description="Disordered" evidence="2">
    <location>
        <begin position="394"/>
        <end position="419"/>
    </location>
</feature>
<evidence type="ECO:0000313" key="3">
    <source>
        <dbReference type="EMBL" id="KAK1629082.1"/>
    </source>
</evidence>
<feature type="compositionally biased region" description="Acidic residues" evidence="2">
    <location>
        <begin position="669"/>
        <end position="695"/>
    </location>
</feature>
<keyword evidence="1" id="KW-0175">Coiled coil</keyword>
<keyword evidence="4" id="KW-1185">Reference proteome</keyword>
<organism evidence="3 4">
    <name type="scientific">Lolium multiflorum</name>
    <name type="common">Italian ryegrass</name>
    <name type="synonym">Lolium perenne subsp. multiflorum</name>
    <dbReference type="NCBI Taxonomy" id="4521"/>
    <lineage>
        <taxon>Eukaryota</taxon>
        <taxon>Viridiplantae</taxon>
        <taxon>Streptophyta</taxon>
        <taxon>Embryophyta</taxon>
        <taxon>Tracheophyta</taxon>
        <taxon>Spermatophyta</taxon>
        <taxon>Magnoliopsida</taxon>
        <taxon>Liliopsida</taxon>
        <taxon>Poales</taxon>
        <taxon>Poaceae</taxon>
        <taxon>BOP clade</taxon>
        <taxon>Pooideae</taxon>
        <taxon>Poodae</taxon>
        <taxon>Poeae</taxon>
        <taxon>Poeae Chloroplast Group 2 (Poeae type)</taxon>
        <taxon>Loliodinae</taxon>
        <taxon>Loliinae</taxon>
        <taxon>Lolium</taxon>
    </lineage>
</organism>
<evidence type="ECO:0000313" key="4">
    <source>
        <dbReference type="Proteomes" id="UP001231189"/>
    </source>
</evidence>
<evidence type="ECO:0000256" key="1">
    <source>
        <dbReference type="SAM" id="Coils"/>
    </source>
</evidence>
<feature type="compositionally biased region" description="Pro residues" evidence="2">
    <location>
        <begin position="163"/>
        <end position="172"/>
    </location>
</feature>
<dbReference type="EMBL" id="JAUUTY010000005">
    <property type="protein sequence ID" value="KAK1629082.1"/>
    <property type="molecule type" value="Genomic_DNA"/>
</dbReference>
<protein>
    <submittedName>
        <fullName evidence="3">Uncharacterized protein</fullName>
    </submittedName>
</protein>
<feature type="region of interest" description="Disordered" evidence="2">
    <location>
        <begin position="82"/>
        <end position="305"/>
    </location>
</feature>
<feature type="region of interest" description="Disordered" evidence="2">
    <location>
        <begin position="656"/>
        <end position="709"/>
    </location>
</feature>
<proteinExistence type="predicted"/>
<feature type="compositionally biased region" description="Pro residues" evidence="2">
    <location>
        <begin position="265"/>
        <end position="278"/>
    </location>
</feature>
<feature type="compositionally biased region" description="Polar residues" evidence="2">
    <location>
        <begin position="395"/>
        <end position="405"/>
    </location>
</feature>
<dbReference type="AlphaFoldDB" id="A0AAD8RRD0"/>
<feature type="compositionally biased region" description="Low complexity" evidence="2">
    <location>
        <begin position="180"/>
        <end position="194"/>
    </location>
</feature>
<feature type="region of interest" description="Disordered" evidence="2">
    <location>
        <begin position="27"/>
        <end position="66"/>
    </location>
</feature>
<name>A0AAD8RRD0_LOLMU</name>